<sequence>MPYSNTNNIPKLKKWIIKWQTRSLGKHLHVHILILSVLVFSDRCDLDKQLEKVKCHLDKALNPRLASMVFERILVNIADYDADEHLYLKDRMRVFELLVQNIQLYGIVLDIWEEDIYQDQRDILKVAVQNAYDKRYSLDAESQRALSYQMRIFANKRAPVCKL</sequence>
<name>F8KQU2_HELBC</name>
<evidence type="ECO:0000313" key="1">
    <source>
        <dbReference type="EMBL" id="CCB79096.1"/>
    </source>
</evidence>
<dbReference type="EMBL" id="FR871757">
    <property type="protein sequence ID" value="CCB79096.1"/>
    <property type="molecule type" value="Genomic_DNA"/>
</dbReference>
<dbReference type="STRING" id="1002804.HBZC1_01100"/>
<dbReference type="KEGG" id="hbi:HBZC1_01100"/>
<evidence type="ECO:0000313" key="2">
    <source>
        <dbReference type="Proteomes" id="UP000008387"/>
    </source>
</evidence>
<dbReference type="RefSeq" id="WP_013889611.1">
    <property type="nucleotide sequence ID" value="NC_015674.1"/>
</dbReference>
<dbReference type="GeneID" id="64361438"/>
<gene>
    <name evidence="1" type="ordered locus">HBZC1_01100</name>
</gene>
<dbReference type="Proteomes" id="UP000008387">
    <property type="component" value="Chromosome"/>
</dbReference>
<dbReference type="AlphaFoldDB" id="F8KQU2"/>
<dbReference type="HOGENOM" id="CLU_139227_0_0_7"/>
<protein>
    <submittedName>
        <fullName evidence="1">Uncharacterized protein</fullName>
    </submittedName>
</protein>
<keyword evidence="2" id="KW-1185">Reference proteome</keyword>
<reference evidence="1 2" key="1">
    <citation type="journal article" date="2011" name="J. Bacteriol.">
        <title>Genome sequence of Helicobacter bizzozeronii strain CIII-1, an isolate from human gastric mucosa.</title>
        <authorList>
            <person name="Schott T."/>
            <person name="Rossi M."/>
            <person name="Hanninen M.L."/>
        </authorList>
    </citation>
    <scope>NUCLEOTIDE SEQUENCE [LARGE SCALE GENOMIC DNA]</scope>
    <source>
        <strain evidence="1 2">CIII-1</strain>
    </source>
</reference>
<proteinExistence type="predicted"/>
<accession>F8KQU2</accession>
<organism evidence="1 2">
    <name type="scientific">Helicobacter bizzozeronii (strain CIII-1)</name>
    <dbReference type="NCBI Taxonomy" id="1002804"/>
    <lineage>
        <taxon>Bacteria</taxon>
        <taxon>Pseudomonadati</taxon>
        <taxon>Campylobacterota</taxon>
        <taxon>Epsilonproteobacteria</taxon>
        <taxon>Campylobacterales</taxon>
        <taxon>Helicobacteraceae</taxon>
        <taxon>Helicobacter</taxon>
    </lineage>
</organism>